<accession>E6LDI0</accession>
<dbReference type="AlphaFoldDB" id="E6LDI0"/>
<proteinExistence type="predicted"/>
<evidence type="ECO:0000313" key="2">
    <source>
        <dbReference type="Proteomes" id="UP000010296"/>
    </source>
</evidence>
<dbReference type="STRING" id="888064.HMPREF9088_0420"/>
<dbReference type="Proteomes" id="UP000010296">
    <property type="component" value="Unassembled WGS sequence"/>
</dbReference>
<gene>
    <name evidence="1" type="ORF">HMPREF9088_0420</name>
</gene>
<evidence type="ECO:0000313" key="1">
    <source>
        <dbReference type="EMBL" id="EFU74756.1"/>
    </source>
</evidence>
<organism evidence="1 2">
    <name type="scientific">Enterococcus italicus (strain DSM 15952 / CCUG 50447 / LMG 22039 / TP 1.5)</name>
    <dbReference type="NCBI Taxonomy" id="888064"/>
    <lineage>
        <taxon>Bacteria</taxon>
        <taxon>Bacillati</taxon>
        <taxon>Bacillota</taxon>
        <taxon>Bacilli</taxon>
        <taxon>Lactobacillales</taxon>
        <taxon>Enterococcaceae</taxon>
        <taxon>Enterococcus</taxon>
    </lineage>
</organism>
<protein>
    <submittedName>
        <fullName evidence="1">Uncharacterized protein</fullName>
    </submittedName>
</protein>
<reference evidence="1 2" key="1">
    <citation type="submission" date="2010-12" db="EMBL/GenBank/DDBJ databases">
        <authorList>
            <person name="Muzny D."/>
            <person name="Qin X."/>
            <person name="Deng J."/>
            <person name="Jiang H."/>
            <person name="Liu Y."/>
            <person name="Qu J."/>
            <person name="Song X.-Z."/>
            <person name="Zhang L."/>
            <person name="Thornton R."/>
            <person name="Coyle M."/>
            <person name="Francisco L."/>
            <person name="Jackson L."/>
            <person name="Javaid M."/>
            <person name="Korchina V."/>
            <person name="Kovar C."/>
            <person name="Mata R."/>
            <person name="Mathew T."/>
            <person name="Ngo R."/>
            <person name="Nguyen L."/>
            <person name="Nguyen N."/>
            <person name="Okwuonu G."/>
            <person name="Ongeri F."/>
            <person name="Pham C."/>
            <person name="Simmons D."/>
            <person name="Wilczek-Boney K."/>
            <person name="Hale W."/>
            <person name="Jakkamsetti A."/>
            <person name="Pham P."/>
            <person name="Ruth R."/>
            <person name="San Lucas F."/>
            <person name="Warren J."/>
            <person name="Zhang J."/>
            <person name="Zhao Z."/>
            <person name="Zhou C."/>
            <person name="Zhu D."/>
            <person name="Lee S."/>
            <person name="Bess C."/>
            <person name="Blankenburg K."/>
            <person name="Forbes L."/>
            <person name="Fu Q."/>
            <person name="Gubbala S."/>
            <person name="Hirani K."/>
            <person name="Jayaseelan J.C."/>
            <person name="Lara F."/>
            <person name="Munidasa M."/>
            <person name="Palculict T."/>
            <person name="Patil S."/>
            <person name="Pu L.-L."/>
            <person name="Saada N."/>
            <person name="Tang L."/>
            <person name="Weissenberger G."/>
            <person name="Zhu Y."/>
            <person name="Hemphill L."/>
            <person name="Shang Y."/>
            <person name="Youmans B."/>
            <person name="Ayvaz T."/>
            <person name="Ross M."/>
            <person name="Santibanez J."/>
            <person name="Aqrawi P."/>
            <person name="Gross S."/>
            <person name="Joshi V."/>
            <person name="Fowler G."/>
            <person name="Nazareth L."/>
            <person name="Reid J."/>
            <person name="Worley K."/>
            <person name="Petrosino J."/>
            <person name="Highlander S."/>
            <person name="Gibbs R."/>
        </authorList>
    </citation>
    <scope>NUCLEOTIDE SEQUENCE [LARGE SCALE GENOMIC DNA]</scope>
    <source>
        <strain evidence="2">DSM 15952 / CCUG 50447 / LMG 22039 / TP 1.5</strain>
    </source>
</reference>
<sequence>MISKGASLIEKKMAKKNFLLGQSMRELIDYADDKTDGFLIHSYEDGHVAQALNELESGDVARFDSYENLLVDLNKDDQPKRIAELAKKTSNVRVIDFNEKLEEWLSENE</sequence>
<comment type="caution">
    <text evidence="1">The sequence shown here is derived from an EMBL/GenBank/DDBJ whole genome shotgun (WGS) entry which is preliminary data.</text>
</comment>
<dbReference type="EMBL" id="AEPV01000013">
    <property type="protein sequence ID" value="EFU74756.1"/>
    <property type="molecule type" value="Genomic_DNA"/>
</dbReference>
<keyword evidence="2" id="KW-1185">Reference proteome</keyword>
<name>E6LDI0_ENTI1</name>
<dbReference type="HOGENOM" id="CLU_2179801_0_0_9"/>